<sequence>MALASKSLTTPKAFVAGSKPVAIRPRLNVTCKASNEGAARRDVLLAGAAAAAALLQSSPAAAATREMPISSLSTFQKAAQRTAFQTAAEGALKPLFKAEDATGLLALMLRDAATYDAETKTGGYDGSILINSEELNRPENAYLKPLAARVKEAKAAVDAAVDPKGEQISYADLLVLATKVATTQAWKAVKMQKTQTTSGGEIITTVYGTEWPVRLGRVDSATAGAAGRLPAADAPVAEITAFMGKLGVKEGSAGAGPFTPKPPFWERPTFFIWPAAAKDPAAEEARFAAEDPANFAGVKRDMDRSRGTLTRTDYEVEFINTFTKLAAMGATFNPDAYLHTETTLQLKF</sequence>
<dbReference type="PROSITE" id="PS50873">
    <property type="entry name" value="PEROXIDASE_4"/>
    <property type="match status" value="1"/>
</dbReference>
<reference evidence="4 5" key="1">
    <citation type="submission" date="2023-05" db="EMBL/GenBank/DDBJ databases">
        <title>A 100% complete, gapless, phased diploid assembly of the Scenedesmus obliquus UTEX 3031 genome.</title>
        <authorList>
            <person name="Biondi T.C."/>
            <person name="Hanschen E.R."/>
            <person name="Kwon T."/>
            <person name="Eng W."/>
            <person name="Kruse C.P.S."/>
            <person name="Koehler S.I."/>
            <person name="Kunde Y."/>
            <person name="Gleasner C.D."/>
            <person name="You Mak K.T."/>
            <person name="Polle J."/>
            <person name="Hovde B.T."/>
            <person name="Starkenburg S.R."/>
        </authorList>
    </citation>
    <scope>NUCLEOTIDE SEQUENCE [LARGE SCALE GENOMIC DNA]</scope>
    <source>
        <strain evidence="4 5">DOE0152z</strain>
    </source>
</reference>
<dbReference type="SUPFAM" id="SSF48113">
    <property type="entry name" value="Heme-dependent peroxidases"/>
    <property type="match status" value="1"/>
</dbReference>
<dbReference type="InterPro" id="IPR002016">
    <property type="entry name" value="Haem_peroxidase"/>
</dbReference>
<comment type="similarity">
    <text evidence="2">Belongs to the peroxidase family.</text>
</comment>
<dbReference type="InterPro" id="IPR010255">
    <property type="entry name" value="Haem_peroxidase_sf"/>
</dbReference>
<accession>A0ABY8US83</accession>
<dbReference type="PROSITE" id="PS51318">
    <property type="entry name" value="TAT"/>
    <property type="match status" value="1"/>
</dbReference>
<name>A0ABY8US83_TETOB</name>
<evidence type="ECO:0000313" key="4">
    <source>
        <dbReference type="EMBL" id="WIA23161.1"/>
    </source>
</evidence>
<dbReference type="Pfam" id="PF00141">
    <property type="entry name" value="peroxidase"/>
    <property type="match status" value="1"/>
</dbReference>
<dbReference type="PANTHER" id="PTHR31356">
    <property type="entry name" value="THYLAKOID LUMENAL 29 KDA PROTEIN, CHLOROPLASTIC-RELATED"/>
    <property type="match status" value="1"/>
</dbReference>
<feature type="domain" description="Plant heme peroxidase family profile" evidence="3">
    <location>
        <begin position="123"/>
        <end position="248"/>
    </location>
</feature>
<evidence type="ECO:0000259" key="3">
    <source>
        <dbReference type="PROSITE" id="PS50873"/>
    </source>
</evidence>
<dbReference type="InterPro" id="IPR044831">
    <property type="entry name" value="Ccp1-like"/>
</dbReference>
<keyword evidence="1" id="KW-0560">Oxidoreductase</keyword>
<keyword evidence="5" id="KW-1185">Reference proteome</keyword>
<dbReference type="PANTHER" id="PTHR31356:SF34">
    <property type="entry name" value="THYLAKOID LUMENAL 29 KDA PROTEIN, CHLOROPLASTIC"/>
    <property type="match status" value="1"/>
</dbReference>
<proteinExistence type="inferred from homology"/>
<gene>
    <name evidence="4" type="ORF">OEZ85_001491</name>
</gene>
<evidence type="ECO:0000256" key="2">
    <source>
        <dbReference type="RuleBase" id="RU004241"/>
    </source>
</evidence>
<dbReference type="Proteomes" id="UP001244341">
    <property type="component" value="Chromosome 15b"/>
</dbReference>
<dbReference type="Gene3D" id="1.10.520.10">
    <property type="match status" value="2"/>
</dbReference>
<evidence type="ECO:0000256" key="1">
    <source>
        <dbReference type="ARBA" id="ARBA00023002"/>
    </source>
</evidence>
<protein>
    <recommendedName>
        <fullName evidence="3">Plant heme peroxidase family profile domain-containing protein</fullName>
    </recommendedName>
</protein>
<organism evidence="4 5">
    <name type="scientific">Tetradesmus obliquus</name>
    <name type="common">Green alga</name>
    <name type="synonym">Acutodesmus obliquus</name>
    <dbReference type="NCBI Taxonomy" id="3088"/>
    <lineage>
        <taxon>Eukaryota</taxon>
        <taxon>Viridiplantae</taxon>
        <taxon>Chlorophyta</taxon>
        <taxon>core chlorophytes</taxon>
        <taxon>Chlorophyceae</taxon>
        <taxon>CS clade</taxon>
        <taxon>Sphaeropleales</taxon>
        <taxon>Scenedesmaceae</taxon>
        <taxon>Tetradesmus</taxon>
    </lineage>
</organism>
<dbReference type="EMBL" id="CP126222">
    <property type="protein sequence ID" value="WIA23161.1"/>
    <property type="molecule type" value="Genomic_DNA"/>
</dbReference>
<evidence type="ECO:0000313" key="5">
    <source>
        <dbReference type="Proteomes" id="UP001244341"/>
    </source>
</evidence>
<dbReference type="InterPro" id="IPR006311">
    <property type="entry name" value="TAT_signal"/>
</dbReference>